<organism evidence="3 4">
    <name type="scientific">Acidiphilium acidophilum</name>
    <name type="common">Thiobacillus acidophilus</name>
    <dbReference type="NCBI Taxonomy" id="76588"/>
    <lineage>
        <taxon>Bacteria</taxon>
        <taxon>Pseudomonadati</taxon>
        <taxon>Pseudomonadota</taxon>
        <taxon>Alphaproteobacteria</taxon>
        <taxon>Acetobacterales</taxon>
        <taxon>Acidocellaceae</taxon>
        <taxon>Acidiphilium</taxon>
    </lineage>
</organism>
<evidence type="ECO:0000313" key="4">
    <source>
        <dbReference type="Proteomes" id="UP001279553"/>
    </source>
</evidence>
<keyword evidence="4" id="KW-1185">Reference proteome</keyword>
<comment type="caution">
    <text evidence="3">The sequence shown here is derived from an EMBL/GenBank/DDBJ whole genome shotgun (WGS) entry which is preliminary data.</text>
</comment>
<dbReference type="EMBL" id="JAWXYB010000018">
    <property type="protein sequence ID" value="MDX5932222.1"/>
    <property type="molecule type" value="Genomic_DNA"/>
</dbReference>
<reference evidence="3 4" key="1">
    <citation type="submission" date="2023-11" db="EMBL/GenBank/DDBJ databases">
        <title>MicrobeMod: A computational toolkit for identifying prokaryotic methylation and restriction-modification with nanopore sequencing.</title>
        <authorList>
            <person name="Crits-Christoph A."/>
            <person name="Kang S.C."/>
            <person name="Lee H."/>
            <person name="Ostrov N."/>
        </authorList>
    </citation>
    <scope>NUCLEOTIDE SEQUENCE [LARGE SCALE GENOMIC DNA]</scope>
    <source>
        <strain evidence="3 4">DSMZ 700</strain>
    </source>
</reference>
<evidence type="ECO:0000313" key="3">
    <source>
        <dbReference type="EMBL" id="MDX5932222.1"/>
    </source>
</evidence>
<keyword evidence="1" id="KW-0175">Coiled coil</keyword>
<evidence type="ECO:0000256" key="2">
    <source>
        <dbReference type="SAM" id="Phobius"/>
    </source>
</evidence>
<feature type="coiled-coil region" evidence="1">
    <location>
        <begin position="40"/>
        <end position="74"/>
    </location>
</feature>
<dbReference type="NCBIfam" id="TIGR02976">
    <property type="entry name" value="phageshock_pspB"/>
    <property type="match status" value="1"/>
</dbReference>
<keyword evidence="2" id="KW-0472">Membrane</keyword>
<dbReference type="RefSeq" id="WP_319615065.1">
    <property type="nucleotide sequence ID" value="NZ_JAWXYB010000018.1"/>
</dbReference>
<evidence type="ECO:0000256" key="1">
    <source>
        <dbReference type="SAM" id="Coils"/>
    </source>
</evidence>
<keyword evidence="2" id="KW-0812">Transmembrane</keyword>
<gene>
    <name evidence="3" type="primary">pspB</name>
    <name evidence="3" type="ORF">SIL87_15805</name>
</gene>
<protein>
    <submittedName>
        <fullName evidence="3">Envelope stress response membrane protein PspB</fullName>
    </submittedName>
</protein>
<accession>A0AAW9DUB1</accession>
<name>A0AAW9DUB1_ACIAO</name>
<dbReference type="InterPro" id="IPR009554">
    <property type="entry name" value="Phageshock_PspB"/>
</dbReference>
<keyword evidence="2" id="KW-1133">Transmembrane helix</keyword>
<dbReference type="GO" id="GO:0009271">
    <property type="term" value="P:phage shock"/>
    <property type="evidence" value="ECO:0007669"/>
    <property type="project" value="InterPro"/>
</dbReference>
<dbReference type="Proteomes" id="UP001279553">
    <property type="component" value="Unassembled WGS sequence"/>
</dbReference>
<dbReference type="AlphaFoldDB" id="A0AAW9DUB1"/>
<dbReference type="Pfam" id="PF06667">
    <property type="entry name" value="PspB"/>
    <property type="match status" value="1"/>
</dbReference>
<proteinExistence type="predicted"/>
<feature type="transmembrane region" description="Helical" evidence="2">
    <location>
        <begin position="6"/>
        <end position="28"/>
    </location>
</feature>
<dbReference type="GO" id="GO:0006355">
    <property type="term" value="P:regulation of DNA-templated transcription"/>
    <property type="evidence" value="ECO:0007669"/>
    <property type="project" value="InterPro"/>
</dbReference>
<sequence>MPDTTLVAVAVPLGGAFMLFVAPVWLWLHYRRDRGRGPDQQRLEAGMANLAANAQRLEARVATLERALLDAEHTDFTRV</sequence>